<proteinExistence type="predicted"/>
<keyword evidence="2" id="KW-1185">Reference proteome</keyword>
<organism evidence="1 2">
    <name type="scientific">Flavobacterium terrae</name>
    <dbReference type="NCBI Taxonomy" id="415425"/>
    <lineage>
        <taxon>Bacteria</taxon>
        <taxon>Pseudomonadati</taxon>
        <taxon>Bacteroidota</taxon>
        <taxon>Flavobacteriia</taxon>
        <taxon>Flavobacteriales</taxon>
        <taxon>Flavobacteriaceae</taxon>
        <taxon>Flavobacterium</taxon>
    </lineage>
</organism>
<sequence>MVSKMTNHNNIISIKAKNGFFMPKNSNDHNAFSNNWKTNNQIAFFVMAFSFVCFDQTIPKEIPIMMYNIVQTGAKIQFGGLKKGLFNVGYQFKMLSRVGILDRNPIKRQITTDITILIQLLFFKISFV</sequence>
<name>A0A1M6BK61_9FLAO</name>
<reference evidence="2" key="1">
    <citation type="submission" date="2016-11" db="EMBL/GenBank/DDBJ databases">
        <authorList>
            <person name="Varghese N."/>
            <person name="Submissions S."/>
        </authorList>
    </citation>
    <scope>NUCLEOTIDE SEQUENCE [LARGE SCALE GENOMIC DNA]</scope>
    <source>
        <strain evidence="2">DSM 18829</strain>
    </source>
</reference>
<dbReference type="Proteomes" id="UP000184488">
    <property type="component" value="Unassembled WGS sequence"/>
</dbReference>
<dbReference type="AlphaFoldDB" id="A0A1M6BK61"/>
<evidence type="ECO:0000313" key="1">
    <source>
        <dbReference type="EMBL" id="SHI48988.1"/>
    </source>
</evidence>
<gene>
    <name evidence="1" type="ORF">SAMN05444363_0806</name>
</gene>
<dbReference type="EMBL" id="FQZI01000001">
    <property type="protein sequence ID" value="SHI48988.1"/>
    <property type="molecule type" value="Genomic_DNA"/>
</dbReference>
<protein>
    <submittedName>
        <fullName evidence="1">Uncharacterized protein</fullName>
    </submittedName>
</protein>
<dbReference type="STRING" id="415425.SAMN05444363_0806"/>
<evidence type="ECO:0000313" key="2">
    <source>
        <dbReference type="Proteomes" id="UP000184488"/>
    </source>
</evidence>
<accession>A0A1M6BK61</accession>